<proteinExistence type="predicted"/>
<organism evidence="1 2">
    <name type="scientific">Dissostichus mawsoni</name>
    <name type="common">Antarctic cod</name>
    <dbReference type="NCBI Taxonomy" id="36200"/>
    <lineage>
        <taxon>Eukaryota</taxon>
        <taxon>Metazoa</taxon>
        <taxon>Chordata</taxon>
        <taxon>Craniata</taxon>
        <taxon>Vertebrata</taxon>
        <taxon>Euteleostomi</taxon>
        <taxon>Actinopterygii</taxon>
        <taxon>Neopterygii</taxon>
        <taxon>Teleostei</taxon>
        <taxon>Neoteleostei</taxon>
        <taxon>Acanthomorphata</taxon>
        <taxon>Eupercaria</taxon>
        <taxon>Perciformes</taxon>
        <taxon>Notothenioidei</taxon>
        <taxon>Nototheniidae</taxon>
        <taxon>Dissostichus</taxon>
    </lineage>
</organism>
<accession>A0A7J5Z9U8</accession>
<keyword evidence="2" id="KW-1185">Reference proteome</keyword>
<evidence type="ECO:0000313" key="2">
    <source>
        <dbReference type="Proteomes" id="UP000518266"/>
    </source>
</evidence>
<reference evidence="1 2" key="1">
    <citation type="submission" date="2020-03" db="EMBL/GenBank/DDBJ databases">
        <title>Dissostichus mawsoni Genome sequencing and assembly.</title>
        <authorList>
            <person name="Park H."/>
        </authorList>
    </citation>
    <scope>NUCLEOTIDE SEQUENCE [LARGE SCALE GENOMIC DNA]</scope>
    <source>
        <strain evidence="1">DM0001</strain>
        <tissue evidence="1">Muscle</tissue>
    </source>
</reference>
<evidence type="ECO:0000313" key="1">
    <source>
        <dbReference type="EMBL" id="KAF3858592.1"/>
    </source>
</evidence>
<gene>
    <name evidence="1" type="ORF">F7725_011793</name>
</gene>
<comment type="caution">
    <text evidence="1">The sequence shown here is derived from an EMBL/GenBank/DDBJ whole genome shotgun (WGS) entry which is preliminary data.</text>
</comment>
<feature type="non-terminal residue" evidence="1">
    <location>
        <position position="1"/>
    </location>
</feature>
<protein>
    <submittedName>
        <fullName evidence="1">Uncharacterized protein</fullName>
    </submittedName>
</protein>
<name>A0A7J5Z9U8_DISMA</name>
<dbReference type="AlphaFoldDB" id="A0A7J5Z9U8"/>
<sequence length="66" mass="7226">MKQRKNKGSGAIKGRSFALLLGFYGHDALKDIHYFIISNIFSNLSGPCLAFGENSQSGLVFPIRGH</sequence>
<dbReference type="EMBL" id="JAAKFY010000004">
    <property type="protein sequence ID" value="KAF3858592.1"/>
    <property type="molecule type" value="Genomic_DNA"/>
</dbReference>
<dbReference type="Proteomes" id="UP000518266">
    <property type="component" value="Unassembled WGS sequence"/>
</dbReference>